<dbReference type="EMBL" id="LXSH01000011">
    <property type="protein sequence ID" value="OAM23876.1"/>
    <property type="molecule type" value="Genomic_DNA"/>
</dbReference>
<evidence type="ECO:0000313" key="2">
    <source>
        <dbReference type="Proteomes" id="UP000078103"/>
    </source>
</evidence>
<protein>
    <recommendedName>
        <fullName evidence="3">Toxin-antitoxin system YwqK family antitoxin</fullName>
    </recommendedName>
</protein>
<name>A0A1A9RRG3_EIKCO</name>
<gene>
    <name evidence="1" type="ORF">A7P89_02810</name>
</gene>
<comment type="caution">
    <text evidence="1">The sequence shown here is derived from an EMBL/GenBank/DDBJ whole genome shotgun (WGS) entry which is preliminary data.</text>
</comment>
<evidence type="ECO:0000313" key="1">
    <source>
        <dbReference type="EMBL" id="OAM23876.1"/>
    </source>
</evidence>
<dbReference type="Proteomes" id="UP000078103">
    <property type="component" value="Unassembled WGS sequence"/>
</dbReference>
<dbReference type="Gene3D" id="2.20.110.10">
    <property type="entry name" value="Histone H3 K4-specific methyltransferase SET7/9 N-terminal domain"/>
    <property type="match status" value="1"/>
</dbReference>
<dbReference type="InterPro" id="IPR011652">
    <property type="entry name" value="MORN_2"/>
</dbReference>
<dbReference type="SUPFAM" id="SSF82185">
    <property type="entry name" value="Histone H3 K4-specific methyltransferase SET7/9 N-terminal domain"/>
    <property type="match status" value="1"/>
</dbReference>
<evidence type="ECO:0008006" key="3">
    <source>
        <dbReference type="Google" id="ProtNLM"/>
    </source>
</evidence>
<accession>A0A1A9RRG3</accession>
<dbReference type="AlphaFoldDB" id="A0A1A9RRG3"/>
<organism evidence="1 2">
    <name type="scientific">Eikenella corrodens</name>
    <dbReference type="NCBI Taxonomy" id="539"/>
    <lineage>
        <taxon>Bacteria</taxon>
        <taxon>Pseudomonadati</taxon>
        <taxon>Pseudomonadota</taxon>
        <taxon>Betaproteobacteria</taxon>
        <taxon>Neisseriales</taxon>
        <taxon>Neisseriaceae</taxon>
        <taxon>Eikenella</taxon>
    </lineage>
</organism>
<proteinExistence type="predicted"/>
<reference evidence="2" key="1">
    <citation type="submission" date="2016-05" db="EMBL/GenBank/DDBJ databases">
        <title>Draft genome of Corynebacterium afermentans subsp. afermentans LCDC 88199T.</title>
        <authorList>
            <person name="Bernier A.-M."/>
            <person name="Bernard K."/>
        </authorList>
    </citation>
    <scope>NUCLEOTIDE SEQUENCE [LARGE SCALE GENOMIC DNA]</scope>
    <source>
        <strain evidence="2">NML120819</strain>
    </source>
</reference>
<sequence>MDNKLKNLYITEILDNNGNIKYRYTRYLSEDGTHWIRHGLFVAYYENGTIASEGMYKHGLEDGLWQDYYDNGRLAAKGYYKNGEQLDGWEYWDNVPET</sequence>
<dbReference type="Pfam" id="PF07661">
    <property type="entry name" value="MORN_2"/>
    <property type="match status" value="2"/>
</dbReference>